<evidence type="ECO:0000313" key="4">
    <source>
        <dbReference type="WBParaSite" id="jg11112"/>
    </source>
</evidence>
<protein>
    <submittedName>
        <fullName evidence="4">Microtubule-associated serine/threonine-protein kinase pre-PK domain-containing protein</fullName>
    </submittedName>
</protein>
<name>A0A915CQG2_9BILA</name>
<feature type="domain" description="Microtubule-associated serine/threonine-protein kinase pre-PK" evidence="2">
    <location>
        <begin position="450"/>
        <end position="572"/>
    </location>
</feature>
<feature type="compositionally biased region" description="Basic residues" evidence="1">
    <location>
        <begin position="243"/>
        <end position="252"/>
    </location>
</feature>
<sequence>MECELTKILAPRLLELLWGSSGISGPEDLARSLPAIGEYSQSTPGDAISPTVLLSPVLSRPVRSQSATSTPFLMNRSMSGGGSHPFDSFSESELTPGAMGHSGVVIRSRANSRTSRPSESSNSPLASTPPCRSPIGGQMPTGKLAGHHSGSFLDISTCAIGRVLVVEVVDLLILYLSVSSSQNIARQTSSQHGSLSQNDSFESTAVDILLRSHSDAQECRQQRPNYAANNSSSRNLLNEHHLNRVKRMRRRPSNSMRAAGSNIDFLNTSLDSNSGQLQPNMSSSSNLQRWRLSPLGHSDPQLYTATTSSAAGNSGSGLLGVSSRKYGPAAGRRSFLSVSPLTSKLRKESFLASSQAGPSGSPSTFKNLSSHSPILATAAGHHPHSSGQHGSIKIRMRSSTTSMHTGAAAHQASLGVGGNSHLARASISGAGGSTLRQSIAIRSGSSLAAPVHFDNRRWSLASLPSSSGYGTPGSNSNSAFSSQYSSQEHLADMMADLRVNSRFDSNESYSCFEDAILGFRPRSRSLNSPHGGSEYGHEAVPAMSSLYKERFPKAKAQMENKLQQFLLNNAPLSGFTTSMILNVMPPPVEQHRATSPACPSREFTPPNAHHHRPSRPSSPRPSSPIPDQCLRWSPTQPQPLGMLFSDLLASTTISLNLNAGGSMATAFAAVSAANSANNSGSGGTAGGNRSNRCSFMVSGDGGVLTATDPSLLRLISEGATRFLHHQICEIVADCLQKSREDLLTCSYFCNMSVRLDETLAEAEVKTGADSYKYLAKLVKQILMIVSRAARLLECLEFDPDEFYHLLEEAEGAVRVQLGSGTARVPDLPQYIVTKLGLNKNLLIDQVDAEADLSPDEEPTRKRTC</sequence>
<reference evidence="4" key="1">
    <citation type="submission" date="2022-11" db="UniProtKB">
        <authorList>
            <consortium name="WormBaseParasite"/>
        </authorList>
    </citation>
    <scope>IDENTIFICATION</scope>
</reference>
<evidence type="ECO:0000256" key="1">
    <source>
        <dbReference type="SAM" id="MobiDB-lite"/>
    </source>
</evidence>
<feature type="region of interest" description="Disordered" evidence="1">
    <location>
        <begin position="109"/>
        <end position="143"/>
    </location>
</feature>
<accession>A0A915CQG2</accession>
<evidence type="ECO:0000313" key="3">
    <source>
        <dbReference type="Proteomes" id="UP000887574"/>
    </source>
</evidence>
<dbReference type="AlphaFoldDB" id="A0A915CQG2"/>
<dbReference type="GO" id="GO:0005524">
    <property type="term" value="F:ATP binding"/>
    <property type="evidence" value="ECO:0007669"/>
    <property type="project" value="InterPro"/>
</dbReference>
<dbReference type="Pfam" id="PF08926">
    <property type="entry name" value="DUF1908"/>
    <property type="match status" value="2"/>
</dbReference>
<keyword evidence="3" id="KW-1185">Reference proteome</keyword>
<dbReference type="InterPro" id="IPR023142">
    <property type="entry name" value="MAST_pre-PK_dom_sf"/>
</dbReference>
<organism evidence="3 4">
    <name type="scientific">Ditylenchus dipsaci</name>
    <dbReference type="NCBI Taxonomy" id="166011"/>
    <lineage>
        <taxon>Eukaryota</taxon>
        <taxon>Metazoa</taxon>
        <taxon>Ecdysozoa</taxon>
        <taxon>Nematoda</taxon>
        <taxon>Chromadorea</taxon>
        <taxon>Rhabditida</taxon>
        <taxon>Tylenchina</taxon>
        <taxon>Tylenchomorpha</taxon>
        <taxon>Sphaerularioidea</taxon>
        <taxon>Anguinidae</taxon>
        <taxon>Anguininae</taxon>
        <taxon>Ditylenchus</taxon>
    </lineage>
</organism>
<feature type="region of interest" description="Disordered" evidence="1">
    <location>
        <begin position="588"/>
        <end position="632"/>
    </location>
</feature>
<dbReference type="GO" id="GO:0004674">
    <property type="term" value="F:protein serine/threonine kinase activity"/>
    <property type="evidence" value="ECO:0007669"/>
    <property type="project" value="InterPro"/>
</dbReference>
<feature type="compositionally biased region" description="Low complexity" evidence="1">
    <location>
        <begin position="111"/>
        <end position="128"/>
    </location>
</feature>
<dbReference type="FunFam" id="1.20.1480.20:FF:000001">
    <property type="entry name" value="microtubule-associated serine/threonine-protein kinase 4 isoform X1"/>
    <property type="match status" value="1"/>
</dbReference>
<dbReference type="Proteomes" id="UP000887574">
    <property type="component" value="Unplaced"/>
</dbReference>
<evidence type="ECO:0000259" key="2">
    <source>
        <dbReference type="Pfam" id="PF08926"/>
    </source>
</evidence>
<feature type="compositionally biased region" description="Polar residues" evidence="1">
    <location>
        <begin position="264"/>
        <end position="288"/>
    </location>
</feature>
<proteinExistence type="predicted"/>
<feature type="region of interest" description="Disordered" evidence="1">
    <location>
        <begin position="216"/>
        <end position="293"/>
    </location>
</feature>
<feature type="domain" description="Microtubule-associated serine/threonine-protein kinase pre-PK" evidence="2">
    <location>
        <begin position="713"/>
        <end position="842"/>
    </location>
</feature>
<dbReference type="GO" id="GO:0000287">
    <property type="term" value="F:magnesium ion binding"/>
    <property type="evidence" value="ECO:0007669"/>
    <property type="project" value="InterPro"/>
</dbReference>
<dbReference type="WBParaSite" id="jg11112">
    <property type="protein sequence ID" value="jg11112"/>
    <property type="gene ID" value="jg11112"/>
</dbReference>
<dbReference type="SUPFAM" id="SSF140482">
    <property type="entry name" value="MAST3 pre-PK domain-like"/>
    <property type="match status" value="1"/>
</dbReference>
<dbReference type="Gene3D" id="1.20.1480.20">
    <property type="entry name" value="MAST3 pre-PK domain-like"/>
    <property type="match status" value="1"/>
</dbReference>
<dbReference type="InterPro" id="IPR015022">
    <property type="entry name" value="MAST_pre-PK_dom"/>
</dbReference>